<name>A0A151AIH3_9EURY</name>
<dbReference type="Proteomes" id="UP000075321">
    <property type="component" value="Unassembled WGS sequence"/>
</dbReference>
<dbReference type="PATRIC" id="fig|1008153.3.peg.139"/>
<evidence type="ECO:0000256" key="1">
    <source>
        <dbReference type="ARBA" id="ARBA00007073"/>
    </source>
</evidence>
<evidence type="ECO:0000313" key="2">
    <source>
        <dbReference type="EMBL" id="KYH27468.1"/>
    </source>
</evidence>
<gene>
    <name evidence="2" type="ORF">HAPAU_01360</name>
</gene>
<accession>A0A151AIH3</accession>
<dbReference type="AlphaFoldDB" id="A0A151AIH3"/>
<dbReference type="Pfam" id="PF09341">
    <property type="entry name" value="Pcc1"/>
    <property type="match status" value="1"/>
</dbReference>
<dbReference type="InterPro" id="IPR015419">
    <property type="entry name" value="CTAG/Pcc1"/>
</dbReference>
<comment type="similarity">
    <text evidence="1">Belongs to the CTAG/PCC1 family.</text>
</comment>
<proteinExistence type="inferred from homology"/>
<dbReference type="Gene3D" id="3.30.310.50">
    <property type="entry name" value="Alpha-D-phosphohexomutase, C-terminal domain"/>
    <property type="match status" value="1"/>
</dbReference>
<dbReference type="EMBL" id="LTAZ01000001">
    <property type="protein sequence ID" value="KYH27468.1"/>
    <property type="molecule type" value="Genomic_DNA"/>
</dbReference>
<comment type="caution">
    <text evidence="2">The sequence shown here is derived from an EMBL/GenBank/DDBJ whole genome shotgun (WGS) entry which is preliminary data.</text>
</comment>
<dbReference type="NCBIfam" id="NF011470">
    <property type="entry name" value="PRK14887.1"/>
    <property type="match status" value="1"/>
</dbReference>
<reference evidence="2 3" key="1">
    <citation type="submission" date="2016-02" db="EMBL/GenBank/DDBJ databases">
        <title>Genome sequence of Halalkalicoccus paucihalophilus DSM 24557.</title>
        <authorList>
            <person name="Poehlein A."/>
            <person name="Daniel R."/>
        </authorList>
    </citation>
    <scope>NUCLEOTIDE SEQUENCE [LARGE SCALE GENOMIC DNA]</scope>
    <source>
        <strain evidence="2 3">DSM 24557</strain>
    </source>
</reference>
<dbReference type="OrthoDB" id="8982at2157"/>
<evidence type="ECO:0000313" key="3">
    <source>
        <dbReference type="Proteomes" id="UP000075321"/>
    </source>
</evidence>
<protein>
    <submittedName>
        <fullName evidence="2">Transcription factor Pcc1</fullName>
    </submittedName>
</protein>
<keyword evidence="3" id="KW-1185">Reference proteome</keyword>
<sequence length="89" mass="10088">MSAPHDSFLTFEYDDRSRARLVERSIRPEIGEIDDERSWTVLSREGETLSVHIEAEDLVALRAAMNTWLTLVDVAETVGRTRTGSRPAE</sequence>
<organism evidence="2 3">
    <name type="scientific">Halalkalicoccus paucihalophilus</name>
    <dbReference type="NCBI Taxonomy" id="1008153"/>
    <lineage>
        <taxon>Archaea</taxon>
        <taxon>Methanobacteriati</taxon>
        <taxon>Methanobacteriota</taxon>
        <taxon>Stenosarchaea group</taxon>
        <taxon>Halobacteria</taxon>
        <taxon>Halobacteriales</taxon>
        <taxon>Halococcaceae</taxon>
        <taxon>Halalkalicoccus</taxon>
    </lineage>
</organism>
<dbReference type="RefSeq" id="WP_066378267.1">
    <property type="nucleotide sequence ID" value="NZ_LTAZ01000001.1"/>
</dbReference>